<reference evidence="5" key="1">
    <citation type="journal article" date="2014" name="Front. Microbiol.">
        <title>High frequency of phylogenetically diverse reductive dehalogenase-homologous genes in deep subseafloor sedimentary metagenomes.</title>
        <authorList>
            <person name="Kawai M."/>
            <person name="Futagami T."/>
            <person name="Toyoda A."/>
            <person name="Takaki Y."/>
            <person name="Nishi S."/>
            <person name="Hori S."/>
            <person name="Arai W."/>
            <person name="Tsubouchi T."/>
            <person name="Morono Y."/>
            <person name="Uchiyama I."/>
            <person name="Ito T."/>
            <person name="Fujiyama A."/>
            <person name="Inagaki F."/>
            <person name="Takami H."/>
        </authorList>
    </citation>
    <scope>NUCLEOTIDE SEQUENCE</scope>
    <source>
        <strain evidence="5">Expedition CK06-06</strain>
    </source>
</reference>
<evidence type="ECO:0000256" key="1">
    <source>
        <dbReference type="ARBA" id="ARBA00022598"/>
    </source>
</evidence>
<evidence type="ECO:0000313" key="5">
    <source>
        <dbReference type="EMBL" id="GAI14680.1"/>
    </source>
</evidence>
<dbReference type="SMART" id="SM00881">
    <property type="entry name" value="CoA_binding"/>
    <property type="match status" value="1"/>
</dbReference>
<keyword evidence="1" id="KW-0436">Ligase</keyword>
<protein>
    <recommendedName>
        <fullName evidence="4">CoA-binding domain-containing protein</fullName>
    </recommendedName>
</protein>
<dbReference type="GO" id="GO:0016874">
    <property type="term" value="F:ligase activity"/>
    <property type="evidence" value="ECO:0007669"/>
    <property type="project" value="UniProtKB-KW"/>
</dbReference>
<gene>
    <name evidence="5" type="ORF">S06H3_16083</name>
</gene>
<dbReference type="InterPro" id="IPR036291">
    <property type="entry name" value="NAD(P)-bd_dom_sf"/>
</dbReference>
<feature type="non-terminal residue" evidence="5">
    <location>
        <position position="83"/>
    </location>
</feature>
<dbReference type="GO" id="GO:0005524">
    <property type="term" value="F:ATP binding"/>
    <property type="evidence" value="ECO:0007669"/>
    <property type="project" value="UniProtKB-KW"/>
</dbReference>
<keyword evidence="2" id="KW-0547">Nucleotide-binding</keyword>
<dbReference type="InterPro" id="IPR051538">
    <property type="entry name" value="Acyl-CoA_Synth/Transferase"/>
</dbReference>
<name>X1MIY7_9ZZZZ</name>
<organism evidence="5">
    <name type="scientific">marine sediment metagenome</name>
    <dbReference type="NCBI Taxonomy" id="412755"/>
    <lineage>
        <taxon>unclassified sequences</taxon>
        <taxon>metagenomes</taxon>
        <taxon>ecological metagenomes</taxon>
    </lineage>
</organism>
<dbReference type="Gene3D" id="3.40.50.720">
    <property type="entry name" value="NAD(P)-binding Rossmann-like Domain"/>
    <property type="match status" value="1"/>
</dbReference>
<keyword evidence="3" id="KW-0067">ATP-binding</keyword>
<dbReference type="EMBL" id="BARV01007940">
    <property type="protein sequence ID" value="GAI14680.1"/>
    <property type="molecule type" value="Genomic_DNA"/>
</dbReference>
<dbReference type="SUPFAM" id="SSF51735">
    <property type="entry name" value="NAD(P)-binding Rossmann-fold domains"/>
    <property type="match status" value="1"/>
</dbReference>
<dbReference type="InterPro" id="IPR003781">
    <property type="entry name" value="CoA-bd"/>
</dbReference>
<dbReference type="PANTHER" id="PTHR43334:SF1">
    <property type="entry name" value="3-HYDROXYPROPIONATE--COA LIGASE [ADP-FORMING]"/>
    <property type="match status" value="1"/>
</dbReference>
<accession>X1MIY7</accession>
<feature type="domain" description="CoA-binding" evidence="4">
    <location>
        <begin position="15"/>
        <end position="83"/>
    </location>
</feature>
<evidence type="ECO:0000259" key="4">
    <source>
        <dbReference type="SMART" id="SM00881"/>
    </source>
</evidence>
<dbReference type="AlphaFoldDB" id="X1MIY7"/>
<proteinExistence type="predicted"/>
<sequence>MDSSANEKTDKLDAFLCPDSVAVVGASRDPEKLGHGILSNILASGYRGNVYPVNPKADEVLGLPAYASVKDIPGKLDLAVIVV</sequence>
<evidence type="ECO:0000256" key="3">
    <source>
        <dbReference type="ARBA" id="ARBA00022840"/>
    </source>
</evidence>
<evidence type="ECO:0000256" key="2">
    <source>
        <dbReference type="ARBA" id="ARBA00022741"/>
    </source>
</evidence>
<dbReference type="PANTHER" id="PTHR43334">
    <property type="entry name" value="ACETATE--COA LIGASE [ADP-FORMING]"/>
    <property type="match status" value="1"/>
</dbReference>
<dbReference type="Pfam" id="PF13380">
    <property type="entry name" value="CoA_binding_2"/>
    <property type="match status" value="1"/>
</dbReference>
<comment type="caution">
    <text evidence="5">The sequence shown here is derived from an EMBL/GenBank/DDBJ whole genome shotgun (WGS) entry which is preliminary data.</text>
</comment>